<proteinExistence type="predicted"/>
<dbReference type="AlphaFoldDB" id="A0A9D1NEC1"/>
<reference evidence="1" key="2">
    <citation type="journal article" date="2021" name="PeerJ">
        <title>Extensive microbial diversity within the chicken gut microbiome revealed by metagenomics and culture.</title>
        <authorList>
            <person name="Gilroy R."/>
            <person name="Ravi A."/>
            <person name="Getino M."/>
            <person name="Pursley I."/>
            <person name="Horton D.L."/>
            <person name="Alikhan N.F."/>
            <person name="Baker D."/>
            <person name="Gharbi K."/>
            <person name="Hall N."/>
            <person name="Watson M."/>
            <person name="Adriaenssens E.M."/>
            <person name="Foster-Nyarko E."/>
            <person name="Jarju S."/>
            <person name="Secka A."/>
            <person name="Antonio M."/>
            <person name="Oren A."/>
            <person name="Chaudhuri R.R."/>
            <person name="La Ragione R."/>
            <person name="Hildebrand F."/>
            <person name="Pallen M.J."/>
        </authorList>
    </citation>
    <scope>NUCLEOTIDE SEQUENCE</scope>
    <source>
        <strain evidence="1">CHK186-9395</strain>
    </source>
</reference>
<evidence type="ECO:0000313" key="2">
    <source>
        <dbReference type="Proteomes" id="UP000886861"/>
    </source>
</evidence>
<protein>
    <submittedName>
        <fullName evidence="1">Uncharacterized protein</fullName>
    </submittedName>
</protein>
<dbReference type="EMBL" id="DVOJ01000013">
    <property type="protein sequence ID" value="HIV01573.1"/>
    <property type="molecule type" value="Genomic_DNA"/>
</dbReference>
<comment type="caution">
    <text evidence="1">The sequence shown here is derived from an EMBL/GenBank/DDBJ whole genome shotgun (WGS) entry which is preliminary data.</text>
</comment>
<name>A0A9D1NEC1_9FIRM</name>
<reference evidence="1" key="1">
    <citation type="submission" date="2020-10" db="EMBL/GenBank/DDBJ databases">
        <authorList>
            <person name="Gilroy R."/>
        </authorList>
    </citation>
    <scope>NUCLEOTIDE SEQUENCE</scope>
    <source>
        <strain evidence="1">CHK186-9395</strain>
    </source>
</reference>
<sequence length="199" mass="22733">MSKYFTLFLIVVFFIANFWASIFPYPFFSASTTLTVGQNQDINDKNEGENSPVTGSSDIKVVNLDWFDVVDTFFEKYVTVRVIDVNTKKQYYVKRTGGYNHADVEPIDSANVDIFHSLYNYEWSWARRPVWVEINGVFVAASINGMPHGYSLIDNGQGGHTCIHFLNSKTHGTKRVDETHQAAVQEAYSRQKEINLLEL</sequence>
<organism evidence="1 2">
    <name type="scientific">Candidatus Caccopulliclostridium gallistercoris</name>
    <dbReference type="NCBI Taxonomy" id="2840719"/>
    <lineage>
        <taxon>Bacteria</taxon>
        <taxon>Bacillati</taxon>
        <taxon>Bacillota</taxon>
        <taxon>Clostridia</taxon>
        <taxon>Candidatus Caccopulliclostridium</taxon>
    </lineage>
</organism>
<gene>
    <name evidence="1" type="ORF">IAA62_03360</name>
</gene>
<evidence type="ECO:0000313" key="1">
    <source>
        <dbReference type="EMBL" id="HIV01573.1"/>
    </source>
</evidence>
<accession>A0A9D1NEC1</accession>
<dbReference type="Proteomes" id="UP000886861">
    <property type="component" value="Unassembled WGS sequence"/>
</dbReference>